<proteinExistence type="predicted"/>
<dbReference type="Proteomes" id="UP001500523">
    <property type="component" value="Unassembled WGS sequence"/>
</dbReference>
<dbReference type="SUPFAM" id="SSF53448">
    <property type="entry name" value="Nucleotide-diphospho-sugar transferases"/>
    <property type="match status" value="1"/>
</dbReference>
<comment type="caution">
    <text evidence="2">The sequence shown here is derived from an EMBL/GenBank/DDBJ whole genome shotgun (WGS) entry which is preliminary data.</text>
</comment>
<name>A0ABP7ESA4_9SPHN</name>
<dbReference type="PANTHER" id="PTHR22916">
    <property type="entry name" value="GLYCOSYLTRANSFERASE"/>
    <property type="match status" value="1"/>
</dbReference>
<feature type="domain" description="Glycosyltransferase 2-like" evidence="1">
    <location>
        <begin position="4"/>
        <end position="107"/>
    </location>
</feature>
<keyword evidence="3" id="KW-1185">Reference proteome</keyword>
<accession>A0ABP7ESA4</accession>
<dbReference type="CDD" id="cd00761">
    <property type="entry name" value="Glyco_tranf_GTA_type"/>
    <property type="match status" value="1"/>
</dbReference>
<evidence type="ECO:0000313" key="3">
    <source>
        <dbReference type="Proteomes" id="UP001500523"/>
    </source>
</evidence>
<sequence>MRISICIPTYNRQTEIVDLLDSIVKQTGYKCELEIIISDNASTDNTADVVASYRDKIPLLVYERSAENLGADRNFLKVIELASGDYCWLMGSDDRLEPGGVAAVEQSFAAHPGLAGLSVNRAAYPYAMTERIAERPVAGGKVPHDVVIENADYIFSVLGEYFGYLSGQIVRRSLWNEVVSADDVTRYFNAYVHVYVIGRMIQRCPKWLYVSQRCVGWRAGNDSFLSEGEFKRMSIDVLGYAHISRGLFGPNSRTYHDVNRTVASVHVRYAVMGAKLNDAPFSFYRQAIPLLMRSYWQYPVFWMRTVPVLLAPSRLMRIVRWGYRHTFKRLQARHTTK</sequence>
<gene>
    <name evidence="2" type="ORF">GCM10022268_33690</name>
</gene>
<organism evidence="2 3">
    <name type="scientific">Sphingomonas cynarae</name>
    <dbReference type="NCBI Taxonomy" id="930197"/>
    <lineage>
        <taxon>Bacteria</taxon>
        <taxon>Pseudomonadati</taxon>
        <taxon>Pseudomonadota</taxon>
        <taxon>Alphaproteobacteria</taxon>
        <taxon>Sphingomonadales</taxon>
        <taxon>Sphingomonadaceae</taxon>
        <taxon>Sphingomonas</taxon>
    </lineage>
</organism>
<dbReference type="RefSeq" id="WP_344694554.1">
    <property type="nucleotide sequence ID" value="NZ_BAABBF010000011.1"/>
</dbReference>
<evidence type="ECO:0000313" key="2">
    <source>
        <dbReference type="EMBL" id="GAA3722761.1"/>
    </source>
</evidence>
<dbReference type="InterPro" id="IPR001173">
    <property type="entry name" value="Glyco_trans_2-like"/>
</dbReference>
<dbReference type="EMBL" id="BAABBF010000011">
    <property type="protein sequence ID" value="GAA3722761.1"/>
    <property type="molecule type" value="Genomic_DNA"/>
</dbReference>
<reference evidence="3" key="1">
    <citation type="journal article" date="2019" name="Int. J. Syst. Evol. Microbiol.">
        <title>The Global Catalogue of Microorganisms (GCM) 10K type strain sequencing project: providing services to taxonomists for standard genome sequencing and annotation.</title>
        <authorList>
            <consortium name="The Broad Institute Genomics Platform"/>
            <consortium name="The Broad Institute Genome Sequencing Center for Infectious Disease"/>
            <person name="Wu L."/>
            <person name="Ma J."/>
        </authorList>
    </citation>
    <scope>NUCLEOTIDE SEQUENCE [LARGE SCALE GENOMIC DNA]</scope>
    <source>
        <strain evidence="3">JCM 17498</strain>
    </source>
</reference>
<protein>
    <submittedName>
        <fullName evidence="2">Glycosyltransferase family 2 protein</fullName>
    </submittedName>
</protein>
<dbReference type="Gene3D" id="3.90.550.10">
    <property type="entry name" value="Spore Coat Polysaccharide Biosynthesis Protein SpsA, Chain A"/>
    <property type="match status" value="1"/>
</dbReference>
<dbReference type="InterPro" id="IPR029044">
    <property type="entry name" value="Nucleotide-diphossugar_trans"/>
</dbReference>
<dbReference type="Pfam" id="PF00535">
    <property type="entry name" value="Glycos_transf_2"/>
    <property type="match status" value="1"/>
</dbReference>
<evidence type="ECO:0000259" key="1">
    <source>
        <dbReference type="Pfam" id="PF00535"/>
    </source>
</evidence>
<dbReference type="PANTHER" id="PTHR22916:SF3">
    <property type="entry name" value="UDP-GLCNAC:BETAGAL BETA-1,3-N-ACETYLGLUCOSAMINYLTRANSFERASE-LIKE PROTEIN 1"/>
    <property type="match status" value="1"/>
</dbReference>